<dbReference type="EMBL" id="GBRH01225666">
    <property type="protein sequence ID" value="JAD72229.1"/>
    <property type="molecule type" value="Transcribed_RNA"/>
</dbReference>
<reference evidence="2" key="2">
    <citation type="journal article" date="2015" name="Data Brief">
        <title>Shoot transcriptome of the giant reed, Arundo donax.</title>
        <authorList>
            <person name="Barrero R.A."/>
            <person name="Guerrero F.D."/>
            <person name="Moolhuijzen P."/>
            <person name="Goolsby J.A."/>
            <person name="Tidwell J."/>
            <person name="Bellgard S.E."/>
            <person name="Bellgard M.I."/>
        </authorList>
    </citation>
    <scope>NUCLEOTIDE SEQUENCE</scope>
    <source>
        <tissue evidence="2">Shoot tissue taken approximately 20 cm above the soil surface</tissue>
    </source>
</reference>
<reference evidence="2" key="1">
    <citation type="submission" date="2014-09" db="EMBL/GenBank/DDBJ databases">
        <authorList>
            <person name="Magalhaes I.L.F."/>
            <person name="Oliveira U."/>
            <person name="Santos F.R."/>
            <person name="Vidigal T.H.D.A."/>
            <person name="Brescovit A.D."/>
            <person name="Santos A.J."/>
        </authorList>
    </citation>
    <scope>NUCLEOTIDE SEQUENCE</scope>
    <source>
        <tissue evidence="2">Shoot tissue taken approximately 20 cm above the soil surface</tissue>
    </source>
</reference>
<evidence type="ECO:0000313" key="2">
    <source>
        <dbReference type="EMBL" id="JAD72229.1"/>
    </source>
</evidence>
<name>A0A0A9C7H3_ARUDO</name>
<accession>A0A0A9C7H3</accession>
<sequence length="38" mass="4433">MSLLSTVYSCRFLLFLFFFEKGIPPLSSPLFILPTFFL</sequence>
<keyword evidence="1" id="KW-0472">Membrane</keyword>
<dbReference type="AlphaFoldDB" id="A0A0A9C7H3"/>
<protein>
    <submittedName>
        <fullName evidence="2">Uncharacterized protein</fullName>
    </submittedName>
</protein>
<proteinExistence type="predicted"/>
<keyword evidence="1" id="KW-0812">Transmembrane</keyword>
<organism evidence="2">
    <name type="scientific">Arundo donax</name>
    <name type="common">Giant reed</name>
    <name type="synonym">Donax arundinaceus</name>
    <dbReference type="NCBI Taxonomy" id="35708"/>
    <lineage>
        <taxon>Eukaryota</taxon>
        <taxon>Viridiplantae</taxon>
        <taxon>Streptophyta</taxon>
        <taxon>Embryophyta</taxon>
        <taxon>Tracheophyta</taxon>
        <taxon>Spermatophyta</taxon>
        <taxon>Magnoliopsida</taxon>
        <taxon>Liliopsida</taxon>
        <taxon>Poales</taxon>
        <taxon>Poaceae</taxon>
        <taxon>PACMAD clade</taxon>
        <taxon>Arundinoideae</taxon>
        <taxon>Arundineae</taxon>
        <taxon>Arundo</taxon>
    </lineage>
</organism>
<evidence type="ECO:0000256" key="1">
    <source>
        <dbReference type="SAM" id="Phobius"/>
    </source>
</evidence>
<keyword evidence="1" id="KW-1133">Transmembrane helix</keyword>
<feature type="transmembrane region" description="Helical" evidence="1">
    <location>
        <begin position="12"/>
        <end position="37"/>
    </location>
</feature>